<accession>A0A317ZFN4</accession>
<evidence type="ECO:0000313" key="2">
    <source>
        <dbReference type="Proteomes" id="UP000247099"/>
    </source>
</evidence>
<dbReference type="InParanoid" id="A0A317ZFN4"/>
<reference evidence="1 2" key="1">
    <citation type="submission" date="2018-05" db="EMBL/GenBank/DDBJ databases">
        <title>Coraliomargarita sinensis sp. nov., isolated from a marine solar saltern.</title>
        <authorList>
            <person name="Zhou L.Y."/>
        </authorList>
    </citation>
    <scope>NUCLEOTIDE SEQUENCE [LARGE SCALE GENOMIC DNA]</scope>
    <source>
        <strain evidence="1 2">WN38</strain>
    </source>
</reference>
<evidence type="ECO:0008006" key="3">
    <source>
        <dbReference type="Google" id="ProtNLM"/>
    </source>
</evidence>
<gene>
    <name evidence="1" type="ORF">DDZ13_07690</name>
</gene>
<evidence type="ECO:0000313" key="1">
    <source>
        <dbReference type="EMBL" id="PXA04404.1"/>
    </source>
</evidence>
<organism evidence="1 2">
    <name type="scientific">Coraliomargarita sinensis</name>
    <dbReference type="NCBI Taxonomy" id="2174842"/>
    <lineage>
        <taxon>Bacteria</taxon>
        <taxon>Pseudomonadati</taxon>
        <taxon>Verrucomicrobiota</taxon>
        <taxon>Opitutia</taxon>
        <taxon>Puniceicoccales</taxon>
        <taxon>Coraliomargaritaceae</taxon>
        <taxon>Coraliomargarita</taxon>
    </lineage>
</organism>
<dbReference type="AlphaFoldDB" id="A0A317ZFN4"/>
<keyword evidence="2" id="KW-1185">Reference proteome</keyword>
<sequence>MREETVFEAAAIAPPPQKEPEYTVNIQQRNQSTPPPRPPAIVVNNPSDLDIPELDIDVNVDSVSVYGRGGGGFGGGLSGVREMALDLGLFGSQRAISGALVGRLYDTKMDKNGAPVDFSTRKYFEILNEFARGWNESLLEEFYRADTELYSRQFFIPLVQAEAAPEAFGVKDEIKPIYWIAHYEGEVVSSISGRIRFAGQGDNILVVRFDRKVVLDASLERPLAAFSSLQRDPIGRTPDPRNRPMVAGKWIDVRRGTSYPIEILLGEYGGLFSCYLLVEVDGENYSKQSDGKNPRLPVFQTAPAKLPKYVEGKDAPEIRKKPYPLGL</sequence>
<name>A0A317ZFN4_9BACT</name>
<dbReference type="EMBL" id="QHJQ01000004">
    <property type="protein sequence ID" value="PXA04404.1"/>
    <property type="molecule type" value="Genomic_DNA"/>
</dbReference>
<protein>
    <recommendedName>
        <fullName evidence="3">PA14 domain-containing protein</fullName>
    </recommendedName>
</protein>
<dbReference type="Proteomes" id="UP000247099">
    <property type="component" value="Unassembled WGS sequence"/>
</dbReference>
<comment type="caution">
    <text evidence="1">The sequence shown here is derived from an EMBL/GenBank/DDBJ whole genome shotgun (WGS) entry which is preliminary data.</text>
</comment>
<proteinExistence type="predicted"/>